<accession>A0A9I9EFN0</accession>
<protein>
    <submittedName>
        <fullName evidence="1">Uncharacterized protein</fullName>
    </submittedName>
</protein>
<sequence length="67" mass="7779">MASLPLRCRSGQAVWTYAGPLIYFLLVKKHQPDRVLQQFNMLQMPQSISFIDPSLHQIDLRGKHDQD</sequence>
<reference evidence="1" key="1">
    <citation type="submission" date="2023-03" db="UniProtKB">
        <authorList>
            <consortium name="EnsemblPlants"/>
        </authorList>
    </citation>
    <scope>IDENTIFICATION</scope>
</reference>
<dbReference type="EnsemblPlants" id="MELO3C033156.2.1">
    <property type="protein sequence ID" value="MELO3C033156.2.1"/>
    <property type="gene ID" value="MELO3C033156.2"/>
</dbReference>
<evidence type="ECO:0000313" key="1">
    <source>
        <dbReference type="EnsemblPlants" id="MELO3C033156.2.1"/>
    </source>
</evidence>
<dbReference type="Gramene" id="MELO3C033156.2.1">
    <property type="protein sequence ID" value="MELO3C033156.2.1"/>
    <property type="gene ID" value="MELO3C033156.2"/>
</dbReference>
<name>A0A9I9EFN0_CUCME</name>
<organism evidence="1">
    <name type="scientific">Cucumis melo</name>
    <name type="common">Muskmelon</name>
    <dbReference type="NCBI Taxonomy" id="3656"/>
    <lineage>
        <taxon>Eukaryota</taxon>
        <taxon>Viridiplantae</taxon>
        <taxon>Streptophyta</taxon>
        <taxon>Embryophyta</taxon>
        <taxon>Tracheophyta</taxon>
        <taxon>Spermatophyta</taxon>
        <taxon>Magnoliopsida</taxon>
        <taxon>eudicotyledons</taxon>
        <taxon>Gunneridae</taxon>
        <taxon>Pentapetalae</taxon>
        <taxon>rosids</taxon>
        <taxon>fabids</taxon>
        <taxon>Cucurbitales</taxon>
        <taxon>Cucurbitaceae</taxon>
        <taxon>Benincaseae</taxon>
        <taxon>Cucumis</taxon>
    </lineage>
</organism>
<dbReference type="AlphaFoldDB" id="A0A9I9EFN0"/>
<proteinExistence type="predicted"/>